<dbReference type="EMBL" id="CAMGZC010000168">
    <property type="protein sequence ID" value="CAI0644448.1"/>
    <property type="molecule type" value="Genomic_DNA"/>
</dbReference>
<dbReference type="GO" id="GO:0006629">
    <property type="term" value="P:lipid metabolic process"/>
    <property type="evidence" value="ECO:0007669"/>
    <property type="project" value="InterPro"/>
</dbReference>
<keyword evidence="5" id="KW-1185">Reference proteome</keyword>
<dbReference type="PROSITE" id="PS50007">
    <property type="entry name" value="PIPLC_X_DOMAIN"/>
    <property type="match status" value="1"/>
</dbReference>
<feature type="chain" id="PRO_5040816657" description="GP-PDE domain-containing protein" evidence="2">
    <location>
        <begin position="24"/>
        <end position="828"/>
    </location>
</feature>
<feature type="region of interest" description="Disordered" evidence="1">
    <location>
        <begin position="395"/>
        <end position="442"/>
    </location>
</feature>
<dbReference type="PANTHER" id="PTHR43805">
    <property type="entry name" value="GLYCEROPHOSPHORYL DIESTER PHOSPHODIESTERASE"/>
    <property type="match status" value="1"/>
</dbReference>
<comment type="caution">
    <text evidence="4">The sequence shown here is derived from an EMBL/GenBank/DDBJ whole genome shotgun (WGS) entry which is preliminary data.</text>
</comment>
<evidence type="ECO:0000256" key="2">
    <source>
        <dbReference type="SAM" id="SignalP"/>
    </source>
</evidence>
<name>A0A9W4RN84_9PEZI</name>
<dbReference type="Gene3D" id="3.20.20.190">
    <property type="entry name" value="Phosphatidylinositol (PI) phosphodiesterase"/>
    <property type="match status" value="1"/>
</dbReference>
<dbReference type="AlphaFoldDB" id="A0A9W4RN84"/>
<dbReference type="SUPFAM" id="SSF51695">
    <property type="entry name" value="PLC-like phosphodiesterases"/>
    <property type="match status" value="1"/>
</dbReference>
<dbReference type="GO" id="GO:0008081">
    <property type="term" value="F:phosphoric diester hydrolase activity"/>
    <property type="evidence" value="ECO:0007669"/>
    <property type="project" value="InterPro"/>
</dbReference>
<reference evidence="4" key="1">
    <citation type="submission" date="2022-08" db="EMBL/GenBank/DDBJ databases">
        <authorList>
            <person name="Giroux E."/>
            <person name="Giroux E."/>
        </authorList>
    </citation>
    <scope>NUCLEOTIDE SEQUENCE</scope>
    <source>
        <strain evidence="4">H1091258</strain>
    </source>
</reference>
<gene>
    <name evidence="4" type="ORF">CGXH109_LOCUS35642</name>
</gene>
<accession>A0A9W4RN84</accession>
<proteinExistence type="predicted"/>
<evidence type="ECO:0000313" key="5">
    <source>
        <dbReference type="Proteomes" id="UP001152533"/>
    </source>
</evidence>
<dbReference type="PANTHER" id="PTHR43805:SF1">
    <property type="entry name" value="GP-PDE DOMAIN-CONTAINING PROTEIN"/>
    <property type="match status" value="1"/>
</dbReference>
<evidence type="ECO:0000313" key="4">
    <source>
        <dbReference type="EMBL" id="CAI0644448.1"/>
    </source>
</evidence>
<protein>
    <recommendedName>
        <fullName evidence="3">GP-PDE domain-containing protein</fullName>
    </recommendedName>
</protein>
<dbReference type="PROSITE" id="PS51704">
    <property type="entry name" value="GP_PDE"/>
    <property type="match status" value="1"/>
</dbReference>
<dbReference type="InterPro" id="IPR017946">
    <property type="entry name" value="PLC-like_Pdiesterase_TIM-brl"/>
</dbReference>
<feature type="domain" description="GP-PDE" evidence="3">
    <location>
        <begin position="45"/>
        <end position="344"/>
    </location>
</feature>
<feature type="signal peptide" evidence="2">
    <location>
        <begin position="1"/>
        <end position="23"/>
    </location>
</feature>
<keyword evidence="2" id="KW-0732">Signal</keyword>
<evidence type="ECO:0000256" key="1">
    <source>
        <dbReference type="SAM" id="MobiDB-lite"/>
    </source>
</evidence>
<dbReference type="Pfam" id="PF03009">
    <property type="entry name" value="GDPD"/>
    <property type="match status" value="1"/>
</dbReference>
<dbReference type="InterPro" id="IPR030395">
    <property type="entry name" value="GP_PDE_dom"/>
</dbReference>
<sequence length="828" mass="93508">MSSFSKVAAVLCTLTFQLPEVFAARQPYDVRKIIDAFRHPHDDLTILCAHRGLKWNGTTENSRDAYFRATEAGLECIETDIHLSLDGHLPMIHDGGLGRTTDIDEQTGQPAYNPFTGQGHNPLVSEHNFTGFIEKLHLRDEQGRVHVETVPTLPEMVHSIYETGANVVLQLDFKEQAAVEPAYWALKNLTNRAGVPANEWCIYKLQAKWWKNPAEFEALEWVQDAFASGTQLAYIPVYNPEDEASWDTLTSLKEFASTNYTISAEIEVYSTGAPLQPLQDYIVHNGTEQDTFRTSGIFYAAGDLVDFITSDLTRFDTANYTIPDDIHTNNSVFVFQENKAPALLDSLVGNKSLDGHDYRSDFDWIIKQGFQWVITDIADVWDAELRAQGKRNTSYLLNGSENDRANADKPQQGQEPFLHTPGHVSEETASDDPIVAPTGKFNPAELGRPQVASVFENVVATDDIQDFGWTAELNDNTPWTGDAFSNYTNIPSAAPNININPDLVTDLIADINTEISRRANFEPSMLVDNSLLLRPRKWRSIESSMTSRMMRGDILTYPEMLINGLNLPPFISPPCCGDERQCQESGSHQCLPQPLVACASIIRMWQANSPDNKAFIWKTIYMEQQKLLHESLIPVPLKHESYEKETLIAAVQAAVLYTILHIEEVASIPKHYVRSLLITVGTMTFSMMNVRDMDYCHQTDEVPTRHEWICNQSMWRVTSFSYALNELLHIAKIPSSGNGGGPCRRVHLPSTRSLWTAKSNLEWQRQYAKQLSKRQLRDCYRIAHLREYAKYPGDSSAGRNWATDLDDWCLDHDELGALIWMATKLDPL</sequence>
<evidence type="ECO:0000259" key="3">
    <source>
        <dbReference type="PROSITE" id="PS51704"/>
    </source>
</evidence>
<dbReference type="Proteomes" id="UP001152533">
    <property type="component" value="Unassembled WGS sequence"/>
</dbReference>
<organism evidence="4 5">
    <name type="scientific">Colletotrichum noveboracense</name>
    <dbReference type="NCBI Taxonomy" id="2664923"/>
    <lineage>
        <taxon>Eukaryota</taxon>
        <taxon>Fungi</taxon>
        <taxon>Dikarya</taxon>
        <taxon>Ascomycota</taxon>
        <taxon>Pezizomycotina</taxon>
        <taxon>Sordariomycetes</taxon>
        <taxon>Hypocreomycetidae</taxon>
        <taxon>Glomerellales</taxon>
        <taxon>Glomerellaceae</taxon>
        <taxon>Colletotrichum</taxon>
        <taxon>Colletotrichum gloeosporioides species complex</taxon>
    </lineage>
</organism>